<dbReference type="EMBL" id="GGEC01090563">
    <property type="protein sequence ID" value="MBX71047.1"/>
    <property type="molecule type" value="Transcribed_RNA"/>
</dbReference>
<proteinExistence type="predicted"/>
<organism evidence="1">
    <name type="scientific">Rhizophora mucronata</name>
    <name type="common">Asiatic mangrove</name>
    <dbReference type="NCBI Taxonomy" id="61149"/>
    <lineage>
        <taxon>Eukaryota</taxon>
        <taxon>Viridiplantae</taxon>
        <taxon>Streptophyta</taxon>
        <taxon>Embryophyta</taxon>
        <taxon>Tracheophyta</taxon>
        <taxon>Spermatophyta</taxon>
        <taxon>Magnoliopsida</taxon>
        <taxon>eudicotyledons</taxon>
        <taxon>Gunneridae</taxon>
        <taxon>Pentapetalae</taxon>
        <taxon>rosids</taxon>
        <taxon>fabids</taxon>
        <taxon>Malpighiales</taxon>
        <taxon>Rhizophoraceae</taxon>
        <taxon>Rhizophora</taxon>
    </lineage>
</organism>
<protein>
    <submittedName>
        <fullName evidence="1">Uncharacterized protein</fullName>
    </submittedName>
</protein>
<name>A0A2P2QVS5_RHIMU</name>
<dbReference type="AlphaFoldDB" id="A0A2P2QVS5"/>
<evidence type="ECO:0000313" key="1">
    <source>
        <dbReference type="EMBL" id="MBX71047.1"/>
    </source>
</evidence>
<accession>A0A2P2QVS5</accession>
<reference evidence="1" key="1">
    <citation type="submission" date="2018-02" db="EMBL/GenBank/DDBJ databases">
        <title>Rhizophora mucronata_Transcriptome.</title>
        <authorList>
            <person name="Meera S.P."/>
            <person name="Sreeshan A."/>
            <person name="Augustine A."/>
        </authorList>
    </citation>
    <scope>NUCLEOTIDE SEQUENCE</scope>
    <source>
        <tissue evidence="1">Leaf</tissue>
    </source>
</reference>
<sequence length="44" mass="5346">MIYFKQFHVNNDNHTCVPMCDVLELPRPMFSLIPSEYIYFCNFK</sequence>